<dbReference type="EMBL" id="CP065047">
    <property type="protein sequence ID" value="QPI35849.1"/>
    <property type="molecule type" value="Genomic_DNA"/>
</dbReference>
<feature type="transmembrane region" description="Helical" evidence="2">
    <location>
        <begin position="32"/>
        <end position="55"/>
    </location>
</feature>
<evidence type="ECO:0000313" key="3">
    <source>
        <dbReference type="EMBL" id="GFG65338.1"/>
    </source>
</evidence>
<sequence>MSVQNREATNVQPADPAHSPEADRPAHRRHAVVNWILALLTVPAAALVMVFAVGAAMSVAACSAAQCPHLGPSGLLYGVLFYGAPVVAVLTLVASFFTAKRRRGFVVPLIGLALLVADLAITALVF</sequence>
<feature type="region of interest" description="Disordered" evidence="1">
    <location>
        <begin position="1"/>
        <end position="25"/>
    </location>
</feature>
<evidence type="ECO:0000313" key="4">
    <source>
        <dbReference type="EMBL" id="QPI35849.1"/>
    </source>
</evidence>
<name>A0AAX1J692_9MYCO</name>
<organism evidence="4 6">
    <name type="scientific">Mycobacterium kubicae</name>
    <dbReference type="NCBI Taxonomy" id="120959"/>
    <lineage>
        <taxon>Bacteria</taxon>
        <taxon>Bacillati</taxon>
        <taxon>Actinomycetota</taxon>
        <taxon>Actinomycetes</taxon>
        <taxon>Mycobacteriales</taxon>
        <taxon>Mycobacteriaceae</taxon>
        <taxon>Mycobacterium</taxon>
        <taxon>Mycobacterium simiae complex</taxon>
    </lineage>
</organism>
<feature type="transmembrane region" description="Helical" evidence="2">
    <location>
        <begin position="75"/>
        <end position="98"/>
    </location>
</feature>
<feature type="transmembrane region" description="Helical" evidence="2">
    <location>
        <begin position="105"/>
        <end position="125"/>
    </location>
</feature>
<dbReference type="EMBL" id="BLKU01000003">
    <property type="protein sequence ID" value="GFG65338.1"/>
    <property type="molecule type" value="Genomic_DNA"/>
</dbReference>
<gene>
    <name evidence="4" type="ORF">I2456_14710</name>
    <name evidence="3" type="ORF">MKUB_28280</name>
</gene>
<dbReference type="Proteomes" id="UP000663583">
    <property type="component" value="Chromosome"/>
</dbReference>
<reference evidence="4" key="3">
    <citation type="submission" date="2020-11" db="EMBL/GenBank/DDBJ databases">
        <title>Intraspecies plasmid and genomic variation of Mycobacterium kubicae revealed by the complete genome sequences of two clinical isolates.</title>
        <authorList>
            <person name="Hendrix J.R."/>
            <person name="Epperson L.E."/>
            <person name="Honda J.R."/>
            <person name="Strong M."/>
        </authorList>
    </citation>
    <scope>NUCLEOTIDE SEQUENCE</scope>
    <source>
        <strain evidence="4">JCM 13573</strain>
    </source>
</reference>
<keyword evidence="2" id="KW-1133">Transmembrane helix</keyword>
<dbReference type="RefSeq" id="WP_174814199.1">
    <property type="nucleotide sequence ID" value="NZ_BLKU01000003.1"/>
</dbReference>
<evidence type="ECO:0000256" key="1">
    <source>
        <dbReference type="SAM" id="MobiDB-lite"/>
    </source>
</evidence>
<reference evidence="3" key="2">
    <citation type="submission" date="2020-02" db="EMBL/GenBank/DDBJ databases">
        <authorList>
            <person name="Matsumoto Y."/>
            <person name="Kinjo T."/>
            <person name="Motooka D."/>
            <person name="Nabeya D."/>
            <person name="Jung N."/>
            <person name="Uechi K."/>
            <person name="Horii T."/>
            <person name="Iida T."/>
            <person name="Fujita J."/>
            <person name="Nakamura S."/>
        </authorList>
    </citation>
    <scope>NUCLEOTIDE SEQUENCE</scope>
    <source>
        <strain evidence="3">JCM 13573</strain>
    </source>
</reference>
<proteinExistence type="predicted"/>
<keyword evidence="2" id="KW-0472">Membrane</keyword>
<keyword evidence="2" id="KW-0812">Transmembrane</keyword>
<evidence type="ECO:0008006" key="7">
    <source>
        <dbReference type="Google" id="ProtNLM"/>
    </source>
</evidence>
<evidence type="ECO:0000313" key="5">
    <source>
        <dbReference type="Proteomes" id="UP000465306"/>
    </source>
</evidence>
<feature type="compositionally biased region" description="Polar residues" evidence="1">
    <location>
        <begin position="1"/>
        <end position="12"/>
    </location>
</feature>
<accession>A0AAX1J692</accession>
<evidence type="ECO:0000313" key="6">
    <source>
        <dbReference type="Proteomes" id="UP000663583"/>
    </source>
</evidence>
<protein>
    <recommendedName>
        <fullName evidence="7">Transmembrane protein</fullName>
    </recommendedName>
</protein>
<evidence type="ECO:0000256" key="2">
    <source>
        <dbReference type="SAM" id="Phobius"/>
    </source>
</evidence>
<dbReference type="KEGG" id="mku:I2456_14710"/>
<reference evidence="3 5" key="1">
    <citation type="journal article" date="2019" name="Emerg. Microbes Infect.">
        <title>Comprehensive subspecies identification of 175 nontuberculous mycobacteria species based on 7547 genomic profiles.</title>
        <authorList>
            <person name="Matsumoto Y."/>
            <person name="Kinjo T."/>
            <person name="Motooka D."/>
            <person name="Nabeya D."/>
            <person name="Jung N."/>
            <person name="Uechi K."/>
            <person name="Horii T."/>
            <person name="Iida T."/>
            <person name="Fujita J."/>
            <person name="Nakamura S."/>
        </authorList>
    </citation>
    <scope>NUCLEOTIDE SEQUENCE [LARGE SCALE GENOMIC DNA]</scope>
    <source>
        <strain evidence="3 5">JCM 13573</strain>
    </source>
</reference>
<keyword evidence="5" id="KW-1185">Reference proteome</keyword>
<dbReference type="Proteomes" id="UP000465306">
    <property type="component" value="Unassembled WGS sequence"/>
</dbReference>
<dbReference type="AlphaFoldDB" id="A0AAX1J692"/>